<evidence type="ECO:0000313" key="3">
    <source>
        <dbReference type="Proteomes" id="UP000215914"/>
    </source>
</evidence>
<dbReference type="Proteomes" id="UP000215914">
    <property type="component" value="Unassembled WGS sequence"/>
</dbReference>
<accession>A0A9K3NT56</accession>
<feature type="region of interest" description="Disordered" evidence="1">
    <location>
        <begin position="153"/>
        <end position="194"/>
    </location>
</feature>
<reference evidence="2" key="2">
    <citation type="submission" date="2020-06" db="EMBL/GenBank/DDBJ databases">
        <title>Helianthus annuus Genome sequencing and assembly Release 2.</title>
        <authorList>
            <person name="Gouzy J."/>
            <person name="Langlade N."/>
            <person name="Munos S."/>
        </authorList>
    </citation>
    <scope>NUCLEOTIDE SEQUENCE</scope>
    <source>
        <tissue evidence="2">Leaves</tissue>
    </source>
</reference>
<evidence type="ECO:0000256" key="1">
    <source>
        <dbReference type="SAM" id="MobiDB-lite"/>
    </source>
</evidence>
<feature type="compositionally biased region" description="Acidic residues" evidence="1">
    <location>
        <begin position="50"/>
        <end position="63"/>
    </location>
</feature>
<organism evidence="2 3">
    <name type="scientific">Helianthus annuus</name>
    <name type="common">Common sunflower</name>
    <dbReference type="NCBI Taxonomy" id="4232"/>
    <lineage>
        <taxon>Eukaryota</taxon>
        <taxon>Viridiplantae</taxon>
        <taxon>Streptophyta</taxon>
        <taxon>Embryophyta</taxon>
        <taxon>Tracheophyta</taxon>
        <taxon>Spermatophyta</taxon>
        <taxon>Magnoliopsida</taxon>
        <taxon>eudicotyledons</taxon>
        <taxon>Gunneridae</taxon>
        <taxon>Pentapetalae</taxon>
        <taxon>asterids</taxon>
        <taxon>campanulids</taxon>
        <taxon>Asterales</taxon>
        <taxon>Asteraceae</taxon>
        <taxon>Asteroideae</taxon>
        <taxon>Heliantheae alliance</taxon>
        <taxon>Heliantheae</taxon>
        <taxon>Helianthus</taxon>
    </lineage>
</organism>
<proteinExistence type="predicted"/>
<feature type="compositionally biased region" description="Polar residues" evidence="1">
    <location>
        <begin position="158"/>
        <end position="176"/>
    </location>
</feature>
<feature type="region of interest" description="Disordered" evidence="1">
    <location>
        <begin position="1"/>
        <end position="101"/>
    </location>
</feature>
<dbReference type="Gramene" id="mRNA:HanXRQr2_Chr04g0183881">
    <property type="protein sequence ID" value="mRNA:HanXRQr2_Chr04g0183881"/>
    <property type="gene ID" value="HanXRQr2_Chr04g0183881"/>
</dbReference>
<gene>
    <name evidence="2" type="ORF">HanXRQr2_Chr04g0183881</name>
</gene>
<feature type="region of interest" description="Disordered" evidence="1">
    <location>
        <begin position="118"/>
        <end position="141"/>
    </location>
</feature>
<dbReference type="AlphaFoldDB" id="A0A9K3NT56"/>
<feature type="compositionally biased region" description="Low complexity" evidence="1">
    <location>
        <begin position="13"/>
        <end position="24"/>
    </location>
</feature>
<keyword evidence="3" id="KW-1185">Reference proteome</keyword>
<sequence>MAIGSGKGKGKETGSIGSKGSGSKFVIEDEGVHLSVGDEEERAGNLKEGGDDDDEEEENEEEQPQISLKRIRAPSKSSPKPRQKKTKTDLKTITLDDDDDQVTGFSAAGGVLANLDAHLHGGRTPRDHPKNIPSSPLSFGGGATKVVADVLMSDPNKTEPSPSGKFTTGVASNVSRPSPKPVDGGDSASSFGRH</sequence>
<reference evidence="2" key="1">
    <citation type="journal article" date="2017" name="Nature">
        <title>The sunflower genome provides insights into oil metabolism, flowering and Asterid evolution.</title>
        <authorList>
            <person name="Badouin H."/>
            <person name="Gouzy J."/>
            <person name="Grassa C.J."/>
            <person name="Murat F."/>
            <person name="Staton S.E."/>
            <person name="Cottret L."/>
            <person name="Lelandais-Briere C."/>
            <person name="Owens G.L."/>
            <person name="Carrere S."/>
            <person name="Mayjonade B."/>
            <person name="Legrand L."/>
            <person name="Gill N."/>
            <person name="Kane N.C."/>
            <person name="Bowers J.E."/>
            <person name="Hubner S."/>
            <person name="Bellec A."/>
            <person name="Berard A."/>
            <person name="Berges H."/>
            <person name="Blanchet N."/>
            <person name="Boniface M.C."/>
            <person name="Brunel D."/>
            <person name="Catrice O."/>
            <person name="Chaidir N."/>
            <person name="Claudel C."/>
            <person name="Donnadieu C."/>
            <person name="Faraut T."/>
            <person name="Fievet G."/>
            <person name="Helmstetter N."/>
            <person name="King M."/>
            <person name="Knapp S.J."/>
            <person name="Lai Z."/>
            <person name="Le Paslier M.C."/>
            <person name="Lippi Y."/>
            <person name="Lorenzon L."/>
            <person name="Mandel J.R."/>
            <person name="Marage G."/>
            <person name="Marchand G."/>
            <person name="Marquand E."/>
            <person name="Bret-Mestries E."/>
            <person name="Morien E."/>
            <person name="Nambeesan S."/>
            <person name="Nguyen T."/>
            <person name="Pegot-Espagnet P."/>
            <person name="Pouilly N."/>
            <person name="Raftis F."/>
            <person name="Sallet E."/>
            <person name="Schiex T."/>
            <person name="Thomas J."/>
            <person name="Vandecasteele C."/>
            <person name="Vares D."/>
            <person name="Vear F."/>
            <person name="Vautrin S."/>
            <person name="Crespi M."/>
            <person name="Mangin B."/>
            <person name="Burke J.M."/>
            <person name="Salse J."/>
            <person name="Munos S."/>
            <person name="Vincourt P."/>
            <person name="Rieseberg L.H."/>
            <person name="Langlade N.B."/>
        </authorList>
    </citation>
    <scope>NUCLEOTIDE SEQUENCE</scope>
    <source>
        <tissue evidence="2">Leaves</tissue>
    </source>
</reference>
<comment type="caution">
    <text evidence="2">The sequence shown here is derived from an EMBL/GenBank/DDBJ whole genome shotgun (WGS) entry which is preliminary data.</text>
</comment>
<feature type="compositionally biased region" description="Basic residues" evidence="1">
    <location>
        <begin position="69"/>
        <end position="85"/>
    </location>
</feature>
<name>A0A9K3NT56_HELAN</name>
<protein>
    <submittedName>
        <fullName evidence="2">Uncharacterized protein</fullName>
    </submittedName>
</protein>
<dbReference type="EMBL" id="MNCJ02000319">
    <property type="protein sequence ID" value="KAF5811656.1"/>
    <property type="molecule type" value="Genomic_DNA"/>
</dbReference>
<evidence type="ECO:0000313" key="2">
    <source>
        <dbReference type="EMBL" id="KAF5811656.1"/>
    </source>
</evidence>